<sequence>MNRKKNTAKRLWLTISIVIICIAALAGGGFAAYSFNERQKEVEEAALIVIEKAEEEKAKEAAEKEEQEKEQTGSIFESVIEAGRNVFNSIRKKPSSVELEEGETEAFLEVESCLIDSRTSKVSLKTSSDAIPVSDDKYYYLFAIRSYEDTVAEDSTPIMKEYKNTEVEFRFPRHFTGTESGVFRKFVIAVLKDGKYVAVSHPQYITNPEAVAKYKSNGEKPSSKKGLLIDPNKLTTSELDDLGVKHAAYNIPVSRILGESTNSIYPTISYSYNGKNYAFNGQVISEYDLVFSTLTNKGIEISAIILNDVSSAYPQMIHPLSRSGIGSAPYYAFNGADESGAEYLAAVGAFLSERYSGSANGRGLVANWIIGNEINARKEWNYMEYVGLQDYVKEYVKAYRVFYNAIKSINAACNIYISLDQQWDRNISGNTNYDTRDVLDEFNRQIKKEGNIDWGLAIHPYNVPLTSVKIWSASKYVNDSPDTSMVTMANIGVVTGYMQQEEFLTKDGEVRSVVLSELGYTSLRGEELQAAAIVYAYKTAEANPYIDSILFSRQTDALEEMVQGLSLGLNNADGTHKYAYNVFKYMDTENADTYTDFAKSIIGISQWPTSQEP</sequence>
<organism evidence="4 5">
    <name type="scientific">Kineothrix sedimenti</name>
    <dbReference type="NCBI Taxonomy" id="3123317"/>
    <lineage>
        <taxon>Bacteria</taxon>
        <taxon>Bacillati</taxon>
        <taxon>Bacillota</taxon>
        <taxon>Clostridia</taxon>
        <taxon>Lachnospirales</taxon>
        <taxon>Lachnospiraceae</taxon>
        <taxon>Kineothrix</taxon>
    </lineage>
</organism>
<dbReference type="Gene3D" id="3.20.20.80">
    <property type="entry name" value="Glycosidases"/>
    <property type="match status" value="1"/>
</dbReference>
<keyword evidence="5" id="KW-1185">Reference proteome</keyword>
<dbReference type="EMBL" id="CP146256">
    <property type="protein sequence ID" value="XAH72862.1"/>
    <property type="molecule type" value="Genomic_DNA"/>
</dbReference>
<dbReference type="InterPro" id="IPR017853">
    <property type="entry name" value="GH"/>
</dbReference>
<evidence type="ECO:0000256" key="2">
    <source>
        <dbReference type="SAM" id="Phobius"/>
    </source>
</evidence>
<keyword evidence="1" id="KW-0175">Coiled coil</keyword>
<evidence type="ECO:0000313" key="5">
    <source>
        <dbReference type="Proteomes" id="UP001451571"/>
    </source>
</evidence>
<proteinExistence type="predicted"/>
<dbReference type="SUPFAM" id="SSF51445">
    <property type="entry name" value="(Trans)glycosidases"/>
    <property type="match status" value="1"/>
</dbReference>
<name>A0ABZ3ET52_9FIRM</name>
<keyword evidence="2" id="KW-0812">Transmembrane</keyword>
<keyword evidence="2" id="KW-0472">Membrane</keyword>
<evidence type="ECO:0000313" key="4">
    <source>
        <dbReference type="EMBL" id="XAH72862.1"/>
    </source>
</evidence>
<keyword evidence="2" id="KW-1133">Transmembrane helix</keyword>
<protein>
    <submittedName>
        <fullName evidence="4">DUF5722 domain-containing protein</fullName>
    </submittedName>
</protein>
<dbReference type="InterPro" id="IPR043780">
    <property type="entry name" value="DUF5722"/>
</dbReference>
<feature type="coiled-coil region" evidence="1">
    <location>
        <begin position="36"/>
        <end position="72"/>
    </location>
</feature>
<accession>A0ABZ3ET52</accession>
<feature type="domain" description="DUF5722" evidence="3">
    <location>
        <begin position="219"/>
        <end position="608"/>
    </location>
</feature>
<evidence type="ECO:0000256" key="1">
    <source>
        <dbReference type="SAM" id="Coils"/>
    </source>
</evidence>
<dbReference type="Pfam" id="PF18989">
    <property type="entry name" value="DUF5722"/>
    <property type="match status" value="1"/>
</dbReference>
<feature type="transmembrane region" description="Helical" evidence="2">
    <location>
        <begin position="12"/>
        <end position="35"/>
    </location>
</feature>
<reference evidence="4 5" key="1">
    <citation type="submission" date="2024-02" db="EMBL/GenBank/DDBJ databases">
        <title>Bacterial strain from lacustrine sediment.</title>
        <authorList>
            <person name="Petit C."/>
            <person name="Fadhlaoui K."/>
        </authorList>
    </citation>
    <scope>NUCLEOTIDE SEQUENCE [LARGE SCALE GENOMIC DNA]</scope>
    <source>
        <strain evidence="4 5">IPX-CK</strain>
    </source>
</reference>
<dbReference type="RefSeq" id="WP_342756475.1">
    <property type="nucleotide sequence ID" value="NZ_CP146256.1"/>
</dbReference>
<dbReference type="Proteomes" id="UP001451571">
    <property type="component" value="Chromosome"/>
</dbReference>
<gene>
    <name evidence="4" type="ORF">V6984_15300</name>
</gene>
<evidence type="ECO:0000259" key="3">
    <source>
        <dbReference type="Pfam" id="PF18989"/>
    </source>
</evidence>